<sequence length="370" mass="40089">MTALFSPFTLRGVTLPNRIVISPMCQYSAERGEATDWHMIHLGHLALSGAGLLCIEATAVEPDGRITHADLGLWDDVTEAALKPVLAAIRKHSPVRIAMQLSHAGRKASSAVPWEGGQLVSVADGGWLPHGPSAVPHKDGETPPLALDAAGLNRIREAFAASAKRAARLGIDAIEVHAAHGYLLHQFLSPLANRRTDEYGGSLENRMRFPLEIFEIVRAAFPEDRPVGVRVSATDWVEGGWELDDTIAFAHALKQRGCDWIDVSSGGVSPLQKIPLSPGYQVPFAQAVKRAVGMPTIAVGLINEPEHANRLIEAGDADLVAMARAMLYDPRWPWHAAAELGAQVTAPPQYWRSQPREHKALFGDIAFGQR</sequence>
<evidence type="ECO:0000313" key="7">
    <source>
        <dbReference type="EMBL" id="KEA59028.1"/>
    </source>
</evidence>
<proteinExistence type="predicted"/>
<dbReference type="Gene3D" id="3.20.20.70">
    <property type="entry name" value="Aldolase class I"/>
    <property type="match status" value="1"/>
</dbReference>
<dbReference type="CDD" id="cd02932">
    <property type="entry name" value="OYE_YqiM_FMN"/>
    <property type="match status" value="1"/>
</dbReference>
<feature type="domain" description="NADH:flavin oxidoreductase/NADH oxidase N-terminal" evidence="6">
    <location>
        <begin position="4"/>
        <end position="339"/>
    </location>
</feature>
<dbReference type="GO" id="GO:0050661">
    <property type="term" value="F:NADP binding"/>
    <property type="evidence" value="ECO:0007669"/>
    <property type="project" value="InterPro"/>
</dbReference>
<dbReference type="OrthoDB" id="8985337at2"/>
<evidence type="ECO:0000256" key="3">
    <source>
        <dbReference type="ARBA" id="ARBA00022643"/>
    </source>
</evidence>
<evidence type="ECO:0000259" key="6">
    <source>
        <dbReference type="Pfam" id="PF00724"/>
    </source>
</evidence>
<dbReference type="InterPro" id="IPR044152">
    <property type="entry name" value="YqjM-like"/>
</dbReference>
<evidence type="ECO:0000256" key="1">
    <source>
        <dbReference type="ARBA" id="ARBA00001917"/>
    </source>
</evidence>
<name>A0A071ME67_9BURK</name>
<comment type="cofactor">
    <cofactor evidence="1">
        <name>FMN</name>
        <dbReference type="ChEBI" id="CHEBI:58210"/>
    </cofactor>
</comment>
<keyword evidence="5" id="KW-0560">Oxidoreductase</keyword>
<keyword evidence="3" id="KW-0288">FMN</keyword>
<dbReference type="EMBL" id="JJOA01000012">
    <property type="protein sequence ID" value="KEA59028.1"/>
    <property type="molecule type" value="Genomic_DNA"/>
</dbReference>
<reference evidence="7" key="1">
    <citation type="submission" date="2014-04" db="EMBL/GenBank/DDBJ databases">
        <title>In planta biocontrol of soil-borne Fusarium wilt of banana through a plant endophytic bacterium, Burkholderia cenocepacia 869T2.</title>
        <authorList>
            <person name="Ho Y.-N."/>
            <person name="Chiang H.-M."/>
            <person name="Chao C.-P."/>
            <person name="Su C.-C."/>
            <person name="Hsu H.-F."/>
            <person name="Guo C.-T."/>
            <person name="Hsieh J.-L."/>
            <person name="Huang C.-C."/>
        </authorList>
    </citation>
    <scope>NUCLEOTIDE SEQUENCE [LARGE SCALE GENOMIC DNA]</scope>
    <source>
        <strain evidence="7">869T2</strain>
    </source>
</reference>
<keyword evidence="2" id="KW-0285">Flavoprotein</keyword>
<dbReference type="AlphaFoldDB" id="A0A071ME67"/>
<dbReference type="SUPFAM" id="SSF51395">
    <property type="entry name" value="FMN-linked oxidoreductases"/>
    <property type="match status" value="1"/>
</dbReference>
<organism evidence="7">
    <name type="scientific">Burkholderia cenocepacia</name>
    <dbReference type="NCBI Taxonomy" id="95486"/>
    <lineage>
        <taxon>Bacteria</taxon>
        <taxon>Pseudomonadati</taxon>
        <taxon>Pseudomonadota</taxon>
        <taxon>Betaproteobacteria</taxon>
        <taxon>Burkholderiales</taxon>
        <taxon>Burkholderiaceae</taxon>
        <taxon>Burkholderia</taxon>
        <taxon>Burkholderia cepacia complex</taxon>
    </lineage>
</organism>
<comment type="caution">
    <text evidence="7">The sequence shown here is derived from an EMBL/GenBank/DDBJ whole genome shotgun (WGS) entry which is preliminary data.</text>
</comment>
<accession>A0A071ME67</accession>
<dbReference type="PANTHER" id="PTHR43303:SF4">
    <property type="entry name" value="NADPH DEHYDROGENASE C23G7.10C-RELATED"/>
    <property type="match status" value="1"/>
</dbReference>
<dbReference type="Pfam" id="PF00724">
    <property type="entry name" value="Oxidored_FMN"/>
    <property type="match status" value="1"/>
</dbReference>
<evidence type="ECO:0000256" key="2">
    <source>
        <dbReference type="ARBA" id="ARBA00022630"/>
    </source>
</evidence>
<dbReference type="InterPro" id="IPR001155">
    <property type="entry name" value="OxRdtase_FMN_N"/>
</dbReference>
<gene>
    <name evidence="7" type="ORF">DT99_14610</name>
</gene>
<dbReference type="PANTHER" id="PTHR43303">
    <property type="entry name" value="NADPH DEHYDROGENASE C23G7.10C-RELATED"/>
    <property type="match status" value="1"/>
</dbReference>
<evidence type="ECO:0000256" key="4">
    <source>
        <dbReference type="ARBA" id="ARBA00022857"/>
    </source>
</evidence>
<dbReference type="GO" id="GO:0003959">
    <property type="term" value="F:NADPH dehydrogenase activity"/>
    <property type="evidence" value="ECO:0007669"/>
    <property type="project" value="InterPro"/>
</dbReference>
<keyword evidence="4" id="KW-0521">NADP</keyword>
<protein>
    <submittedName>
        <fullName evidence="7">Oxidoreductase</fullName>
    </submittedName>
</protein>
<dbReference type="InterPro" id="IPR013785">
    <property type="entry name" value="Aldolase_TIM"/>
</dbReference>
<evidence type="ECO:0000256" key="5">
    <source>
        <dbReference type="ARBA" id="ARBA00023002"/>
    </source>
</evidence>
<dbReference type="GO" id="GO:0010181">
    <property type="term" value="F:FMN binding"/>
    <property type="evidence" value="ECO:0007669"/>
    <property type="project" value="InterPro"/>
</dbReference>